<accession>A0A1F7IGX8</accession>
<organism evidence="1 2">
    <name type="scientific">Candidatus Roizmanbacteria bacterium RIFCSPLOWO2_01_FULL_35_13</name>
    <dbReference type="NCBI Taxonomy" id="1802055"/>
    <lineage>
        <taxon>Bacteria</taxon>
        <taxon>Candidatus Roizmaniibacteriota</taxon>
    </lineage>
</organism>
<evidence type="ECO:0000313" key="1">
    <source>
        <dbReference type="EMBL" id="OGK42610.1"/>
    </source>
</evidence>
<gene>
    <name evidence="1" type="ORF">A3A74_06265</name>
</gene>
<sequence>MTIITIPHELVKEKELVLIPRKKFDELIRLAKGKISKVINSSKKINYDLIALKKLEKEALGEYQKGETKSISNSQELGLYYEQIRKDALRYGKNRN</sequence>
<dbReference type="AlphaFoldDB" id="A0A1F7IGX8"/>
<comment type="caution">
    <text evidence="1">The sequence shown here is derived from an EMBL/GenBank/DDBJ whole genome shotgun (WGS) entry which is preliminary data.</text>
</comment>
<name>A0A1F7IGX8_9BACT</name>
<reference evidence="1 2" key="1">
    <citation type="journal article" date="2016" name="Nat. Commun.">
        <title>Thousands of microbial genomes shed light on interconnected biogeochemical processes in an aquifer system.</title>
        <authorList>
            <person name="Anantharaman K."/>
            <person name="Brown C.T."/>
            <person name="Hug L.A."/>
            <person name="Sharon I."/>
            <person name="Castelle C.J."/>
            <person name="Probst A.J."/>
            <person name="Thomas B.C."/>
            <person name="Singh A."/>
            <person name="Wilkins M.J."/>
            <person name="Karaoz U."/>
            <person name="Brodie E.L."/>
            <person name="Williams K.H."/>
            <person name="Hubbard S.S."/>
            <person name="Banfield J.F."/>
        </authorList>
    </citation>
    <scope>NUCLEOTIDE SEQUENCE [LARGE SCALE GENOMIC DNA]</scope>
</reference>
<proteinExistence type="predicted"/>
<protein>
    <submittedName>
        <fullName evidence="1">Uncharacterized protein</fullName>
    </submittedName>
</protein>
<dbReference type="STRING" id="1802055.A3A74_06265"/>
<evidence type="ECO:0000313" key="2">
    <source>
        <dbReference type="Proteomes" id="UP000179270"/>
    </source>
</evidence>
<dbReference type="EMBL" id="MGAF01000006">
    <property type="protein sequence ID" value="OGK42610.1"/>
    <property type="molecule type" value="Genomic_DNA"/>
</dbReference>
<dbReference type="Proteomes" id="UP000179270">
    <property type="component" value="Unassembled WGS sequence"/>
</dbReference>